<evidence type="ECO:0000313" key="4">
    <source>
        <dbReference type="Proteomes" id="UP000509418"/>
    </source>
</evidence>
<evidence type="ECO:0000313" key="3">
    <source>
        <dbReference type="EMBL" id="QKZ16487.1"/>
    </source>
</evidence>
<dbReference type="RefSeq" id="WP_176574129.1">
    <property type="nucleotide sequence ID" value="NZ_CBDRGH010000003.1"/>
</dbReference>
<evidence type="ECO:0000256" key="2">
    <source>
        <dbReference type="SAM" id="SignalP"/>
    </source>
</evidence>
<proteinExistence type="predicted"/>
<feature type="region of interest" description="Disordered" evidence="1">
    <location>
        <begin position="33"/>
        <end position="56"/>
    </location>
</feature>
<evidence type="ECO:0008006" key="5">
    <source>
        <dbReference type="Google" id="ProtNLM"/>
    </source>
</evidence>
<evidence type="ECO:0000256" key="1">
    <source>
        <dbReference type="SAM" id="MobiDB-lite"/>
    </source>
</evidence>
<keyword evidence="2" id="KW-0732">Signal</keyword>
<organism evidence="3 4">
    <name type="scientific">Streptomyces chartreusis</name>
    <dbReference type="NCBI Taxonomy" id="1969"/>
    <lineage>
        <taxon>Bacteria</taxon>
        <taxon>Bacillati</taxon>
        <taxon>Actinomycetota</taxon>
        <taxon>Actinomycetes</taxon>
        <taxon>Kitasatosporales</taxon>
        <taxon>Streptomycetaceae</taxon>
        <taxon>Streptomyces</taxon>
    </lineage>
</organism>
<dbReference type="AlphaFoldDB" id="A0A7I0NTU4"/>
<feature type="chain" id="PRO_5039422836" description="Secreted protein" evidence="2">
    <location>
        <begin position="39"/>
        <end position="169"/>
    </location>
</feature>
<name>A0A7I0NTU4_STRCX</name>
<dbReference type="Proteomes" id="UP000509418">
    <property type="component" value="Chromosome"/>
</dbReference>
<dbReference type="EMBL" id="CP056041">
    <property type="protein sequence ID" value="QKZ16487.1"/>
    <property type="molecule type" value="Genomic_DNA"/>
</dbReference>
<protein>
    <recommendedName>
        <fullName evidence="5">Secreted protein</fullName>
    </recommendedName>
</protein>
<sequence length="169" mass="17249">MSLSSKHRRNRTARTATAAVTLLMAGALGAAGAGTSNAGTSNAGTSSVGSSGAAAKAAPQTRQIASSVLGGDYKITLTALRSPEDELAASVRLQVFTQSGGAWKESDRVTVGDVDGWFWYPLTGKGAVCDFATASTEPAPLTVSLLVTPSIGCSDPVHYLVKEGRVYAD</sequence>
<accession>A0A7I0NTU4</accession>
<feature type="signal peptide" evidence="2">
    <location>
        <begin position="1"/>
        <end position="38"/>
    </location>
</feature>
<keyword evidence="4" id="KW-1185">Reference proteome</keyword>
<reference evidence="3 4" key="1">
    <citation type="submission" date="2020-06" db="EMBL/GenBank/DDBJ databases">
        <title>Genome mining for natural products.</title>
        <authorList>
            <person name="Zhang B."/>
            <person name="Shi J."/>
            <person name="Ge H."/>
        </authorList>
    </citation>
    <scope>NUCLEOTIDE SEQUENCE [LARGE SCALE GENOMIC DNA]</scope>
    <source>
        <strain evidence="3 4">NA02069</strain>
    </source>
</reference>
<gene>
    <name evidence="3" type="ORF">HUT05_03360</name>
</gene>